<comment type="caution">
    <text evidence="2">The sequence shown here is derived from an EMBL/GenBank/DDBJ whole genome shotgun (WGS) entry which is preliminary data.</text>
</comment>
<keyword evidence="1" id="KW-0812">Transmembrane</keyword>
<dbReference type="Pfam" id="PF06912">
    <property type="entry name" value="DUF1275"/>
    <property type="match status" value="1"/>
</dbReference>
<reference evidence="2 3" key="1">
    <citation type="submission" date="2017-08" db="EMBL/GenBank/DDBJ databases">
        <title>Infants hospitalized years apart are colonized by the same room-sourced microbial strains.</title>
        <authorList>
            <person name="Brooks B."/>
            <person name="Olm M.R."/>
            <person name="Firek B.A."/>
            <person name="Baker R."/>
            <person name="Thomas B.C."/>
            <person name="Morowitz M.J."/>
            <person name="Banfield J.F."/>
        </authorList>
    </citation>
    <scope>NUCLEOTIDE SEQUENCE [LARGE SCALE GENOMIC DNA]</scope>
    <source>
        <strain evidence="2">S2_012_000_R2_81</strain>
    </source>
</reference>
<dbReference type="PANTHER" id="PTHR37314:SF5">
    <property type="entry name" value="SLR0142 PROTEIN"/>
    <property type="match status" value="1"/>
</dbReference>
<evidence type="ECO:0000313" key="3">
    <source>
        <dbReference type="Proteomes" id="UP000249633"/>
    </source>
</evidence>
<accession>A0A2W5DXE4</accession>
<sequence length="223" mass="22776">MALSSNRAATLLAAVGGYVDTLGFVALFGLFTAHVTGNFVLIGAELARPSPGHGVLLKLLAFPSFVLAVALARVVSKVCERRQHSSLGWLMGGQAVLLTGFMLAGCLAQPLTTADAPLVLLAGCLGAAGMGLQNAAGRLALAKLTPHTVMTGNVTQLVLDATDLALGTAEPGVRERLFKLLWPVLAFAGGAIGGALAYMHLGFIAVLPAVLAVALVAWRGVQS</sequence>
<proteinExistence type="predicted"/>
<dbReference type="PANTHER" id="PTHR37314">
    <property type="entry name" value="SLR0142 PROTEIN"/>
    <property type="match status" value="1"/>
</dbReference>
<organism evidence="2 3">
    <name type="scientific">Roseateles depolymerans</name>
    <dbReference type="NCBI Taxonomy" id="76731"/>
    <lineage>
        <taxon>Bacteria</taxon>
        <taxon>Pseudomonadati</taxon>
        <taxon>Pseudomonadota</taxon>
        <taxon>Betaproteobacteria</taxon>
        <taxon>Burkholderiales</taxon>
        <taxon>Sphaerotilaceae</taxon>
        <taxon>Roseateles</taxon>
    </lineage>
</organism>
<feature type="transmembrane region" description="Helical" evidence="1">
    <location>
        <begin position="203"/>
        <end position="221"/>
    </location>
</feature>
<evidence type="ECO:0000313" key="2">
    <source>
        <dbReference type="EMBL" id="PZP33310.1"/>
    </source>
</evidence>
<keyword evidence="1" id="KW-1133">Transmembrane helix</keyword>
<name>A0A2W5DXE4_9BURK</name>
<dbReference type="AlphaFoldDB" id="A0A2W5DXE4"/>
<evidence type="ECO:0000256" key="1">
    <source>
        <dbReference type="SAM" id="Phobius"/>
    </source>
</evidence>
<dbReference type="Proteomes" id="UP000249633">
    <property type="component" value="Unassembled WGS sequence"/>
</dbReference>
<keyword evidence="1" id="KW-0472">Membrane</keyword>
<feature type="transmembrane region" description="Helical" evidence="1">
    <location>
        <begin position="87"/>
        <end position="110"/>
    </location>
</feature>
<feature type="transmembrane region" description="Helical" evidence="1">
    <location>
        <begin position="116"/>
        <end position="136"/>
    </location>
</feature>
<feature type="transmembrane region" description="Helical" evidence="1">
    <location>
        <begin position="180"/>
        <end position="197"/>
    </location>
</feature>
<dbReference type="EMBL" id="QFOD01000006">
    <property type="protein sequence ID" value="PZP33310.1"/>
    <property type="molecule type" value="Genomic_DNA"/>
</dbReference>
<feature type="transmembrane region" description="Helical" evidence="1">
    <location>
        <begin position="12"/>
        <end position="35"/>
    </location>
</feature>
<feature type="transmembrane region" description="Helical" evidence="1">
    <location>
        <begin position="55"/>
        <end position="75"/>
    </location>
</feature>
<dbReference type="InterPro" id="IPR010699">
    <property type="entry name" value="DUF1275"/>
</dbReference>
<gene>
    <name evidence="2" type="ORF">DI603_08015</name>
</gene>
<protein>
    <submittedName>
        <fullName evidence="2">DUF1275 domain-containing protein</fullName>
    </submittedName>
</protein>